<dbReference type="Gene3D" id="3.40.50.1820">
    <property type="entry name" value="alpha/beta hydrolase"/>
    <property type="match status" value="1"/>
</dbReference>
<dbReference type="InterPro" id="IPR000073">
    <property type="entry name" value="AB_hydrolase_1"/>
</dbReference>
<dbReference type="InterPro" id="IPR050266">
    <property type="entry name" value="AB_hydrolase_sf"/>
</dbReference>
<organism evidence="2 3">
    <name type="scientific">Bacteriovorax antarcticus</name>
    <dbReference type="NCBI Taxonomy" id="3088717"/>
    <lineage>
        <taxon>Bacteria</taxon>
        <taxon>Pseudomonadati</taxon>
        <taxon>Bdellovibrionota</taxon>
        <taxon>Bacteriovoracia</taxon>
        <taxon>Bacteriovoracales</taxon>
        <taxon>Bacteriovoracaceae</taxon>
        <taxon>Bacteriovorax</taxon>
    </lineage>
</organism>
<keyword evidence="2" id="KW-0378">Hydrolase</keyword>
<evidence type="ECO:0000313" key="2">
    <source>
        <dbReference type="EMBL" id="MEA9357459.1"/>
    </source>
</evidence>
<evidence type="ECO:0000313" key="3">
    <source>
        <dbReference type="Proteomes" id="UP001302274"/>
    </source>
</evidence>
<dbReference type="PRINTS" id="PR00111">
    <property type="entry name" value="ABHYDROLASE"/>
</dbReference>
<proteinExistence type="predicted"/>
<evidence type="ECO:0000259" key="1">
    <source>
        <dbReference type="Pfam" id="PF00561"/>
    </source>
</evidence>
<dbReference type="PANTHER" id="PTHR43798">
    <property type="entry name" value="MONOACYLGLYCEROL LIPASE"/>
    <property type="match status" value="1"/>
</dbReference>
<dbReference type="RefSeq" id="WP_323577472.1">
    <property type="nucleotide sequence ID" value="NZ_JAYGJQ010000002.1"/>
</dbReference>
<name>A0ABU5VWL9_9BACT</name>
<dbReference type="EMBL" id="JAYGJQ010000002">
    <property type="protein sequence ID" value="MEA9357459.1"/>
    <property type="molecule type" value="Genomic_DNA"/>
</dbReference>
<reference evidence="2 3" key="1">
    <citation type="submission" date="2023-11" db="EMBL/GenBank/DDBJ databases">
        <title>A Novel Polar Bacteriovorax (B. antarcticus) Isolated from the Biocrust in Antarctica.</title>
        <authorList>
            <person name="Mun W."/>
            <person name="Choi S.Y."/>
            <person name="Mitchell R.J."/>
        </authorList>
    </citation>
    <scope>NUCLEOTIDE SEQUENCE [LARGE SCALE GENOMIC DNA]</scope>
    <source>
        <strain evidence="2 3">PP10</strain>
    </source>
</reference>
<accession>A0ABU5VWL9</accession>
<sequence>MDINTLYVQTQGSFRNEAIIFLHAFPMTSDMWKEQMSFFSKTHYTLAPDLPGFGKGVLPFHAITFEHYVDAVISFLREAGIKRSIWCGLSMGGYLAMRMYERAPELCSGLILANTKAAADDNAAKEKRWSTIKMLHSHREEFIAKQWHAMVSKSSLEKVKLKKCFQEIVSKSDEEGISAGLVSLATRMDNTETLAHITVPTLILAGEHDKIIPLSEMQFLQENIQGSRLEIIKGTGHLSNMENPDDFNKVIADFLASLHTDHVNSSLLN</sequence>
<dbReference type="InterPro" id="IPR000639">
    <property type="entry name" value="Epox_hydrolase-like"/>
</dbReference>
<dbReference type="InterPro" id="IPR029058">
    <property type="entry name" value="AB_hydrolase_fold"/>
</dbReference>
<dbReference type="SUPFAM" id="SSF53474">
    <property type="entry name" value="alpha/beta-Hydrolases"/>
    <property type="match status" value="1"/>
</dbReference>
<comment type="caution">
    <text evidence="2">The sequence shown here is derived from an EMBL/GenBank/DDBJ whole genome shotgun (WGS) entry which is preliminary data.</text>
</comment>
<dbReference type="Proteomes" id="UP001302274">
    <property type="component" value="Unassembled WGS sequence"/>
</dbReference>
<dbReference type="GO" id="GO:0016787">
    <property type="term" value="F:hydrolase activity"/>
    <property type="evidence" value="ECO:0007669"/>
    <property type="project" value="UniProtKB-KW"/>
</dbReference>
<dbReference type="Pfam" id="PF00561">
    <property type="entry name" value="Abhydrolase_1"/>
    <property type="match status" value="1"/>
</dbReference>
<gene>
    <name evidence="2" type="ORF">SHI21_14625</name>
</gene>
<protein>
    <submittedName>
        <fullName evidence="2">Alpha/beta hydrolase</fullName>
    </submittedName>
</protein>
<keyword evidence="3" id="KW-1185">Reference proteome</keyword>
<feature type="domain" description="AB hydrolase-1" evidence="1">
    <location>
        <begin position="18"/>
        <end position="244"/>
    </location>
</feature>
<dbReference type="PRINTS" id="PR00412">
    <property type="entry name" value="EPOXHYDRLASE"/>
</dbReference>